<evidence type="ECO:0000313" key="2">
    <source>
        <dbReference type="Proteomes" id="UP001273209"/>
    </source>
</evidence>
<dbReference type="AlphaFoldDB" id="A0AAE1LXY5"/>
<dbReference type="EMBL" id="JAWRVG010000080">
    <property type="protein sequence ID" value="KAK4060729.1"/>
    <property type="molecule type" value="Genomic_DNA"/>
</dbReference>
<proteinExistence type="predicted"/>
<protein>
    <submittedName>
        <fullName evidence="1">Uncharacterized protein</fullName>
    </submittedName>
</protein>
<dbReference type="Proteomes" id="UP001273209">
    <property type="component" value="Unassembled WGS sequence"/>
</dbReference>
<name>A0AAE1LXY5_9HYPO</name>
<reference evidence="1" key="1">
    <citation type="submission" date="2023-11" db="EMBL/GenBank/DDBJ databases">
        <title>The genome sequences of three competitors of mushroom-forming fungi.</title>
        <authorList>
            <person name="Beijen E."/>
            <person name="Ohm R.A."/>
        </authorList>
    </citation>
    <scope>NUCLEOTIDE SEQUENCE</scope>
    <source>
        <strain evidence="1">CBS 100526</strain>
    </source>
</reference>
<sequence>MAVSLKSVRDFLPDIGTKVNVYLRDIAQSGYTLPKPLSNKLATLLIADSICRKLIATDYDADREMRSKYIWDEPPGMDDFITERFLSMAAVELEPYFPMPAKDDPQRQDARKVAEYLRRRNEEEDLAYLLRVHSWLRPALCVAPRTRYHEPYTGHRLALPPGVSADVALFYVEVPRQRDWPRDLKKPPMKVDIPNMPPPTDLQSFLANAFEDKDEVIRAEIRYSFDVELYEEEGPTLSLKGALCSNHVADDWLKSLVKASDQPKTGRTD</sequence>
<gene>
    <name evidence="1" type="ORF">Triagg1_10666</name>
</gene>
<dbReference type="GeneID" id="87914667"/>
<dbReference type="RefSeq" id="XP_062750379.1">
    <property type="nucleotide sequence ID" value="XM_062894762.1"/>
</dbReference>
<accession>A0AAE1LXY5</accession>
<evidence type="ECO:0000313" key="1">
    <source>
        <dbReference type="EMBL" id="KAK4060729.1"/>
    </source>
</evidence>
<keyword evidence="2" id="KW-1185">Reference proteome</keyword>
<organism evidence="1 2">
    <name type="scientific">Trichoderma aggressivum f. europaeum</name>
    <dbReference type="NCBI Taxonomy" id="173218"/>
    <lineage>
        <taxon>Eukaryota</taxon>
        <taxon>Fungi</taxon>
        <taxon>Dikarya</taxon>
        <taxon>Ascomycota</taxon>
        <taxon>Pezizomycotina</taxon>
        <taxon>Sordariomycetes</taxon>
        <taxon>Hypocreomycetidae</taxon>
        <taxon>Hypocreales</taxon>
        <taxon>Hypocreaceae</taxon>
        <taxon>Trichoderma</taxon>
    </lineage>
</organism>
<comment type="caution">
    <text evidence="1">The sequence shown here is derived from an EMBL/GenBank/DDBJ whole genome shotgun (WGS) entry which is preliminary data.</text>
</comment>